<organism evidence="2 3">
    <name type="scientific">Candidatus Methanodesulfokora washburnensis</name>
    <dbReference type="NCBI Taxonomy" id="2478471"/>
    <lineage>
        <taxon>Archaea</taxon>
        <taxon>Thermoproteota</taxon>
        <taxon>Candidatus Korarchaeia</taxon>
        <taxon>Candidatus Korarchaeia incertae sedis</taxon>
        <taxon>Candidatus Methanodesulfokora</taxon>
    </lineage>
</organism>
<feature type="compositionally biased region" description="Polar residues" evidence="1">
    <location>
        <begin position="28"/>
        <end position="52"/>
    </location>
</feature>
<proteinExistence type="predicted"/>
<evidence type="ECO:0000256" key="1">
    <source>
        <dbReference type="SAM" id="MobiDB-lite"/>
    </source>
</evidence>
<feature type="non-terminal residue" evidence="2">
    <location>
        <position position="1"/>
    </location>
</feature>
<dbReference type="Proteomes" id="UP000277582">
    <property type="component" value="Unassembled WGS sequence"/>
</dbReference>
<dbReference type="EMBL" id="RCOS01000145">
    <property type="protein sequence ID" value="RSN72644.1"/>
    <property type="molecule type" value="Genomic_DNA"/>
</dbReference>
<evidence type="ECO:0000313" key="3">
    <source>
        <dbReference type="Proteomes" id="UP000277582"/>
    </source>
</evidence>
<comment type="caution">
    <text evidence="2">The sequence shown here is derived from an EMBL/GenBank/DDBJ whole genome shotgun (WGS) entry which is preliminary data.</text>
</comment>
<evidence type="ECO:0000313" key="2">
    <source>
        <dbReference type="EMBL" id="RSN72644.1"/>
    </source>
</evidence>
<name>A0A429GFW5_9CREN</name>
<gene>
    <name evidence="2" type="ORF">D6D85_13000</name>
</gene>
<keyword evidence="3" id="KW-1185">Reference proteome</keyword>
<dbReference type="RefSeq" id="WP_161969867.1">
    <property type="nucleotide sequence ID" value="NZ_RCOS01000145.1"/>
</dbReference>
<accession>A0A429GFW5</accession>
<reference evidence="2 3" key="1">
    <citation type="submission" date="2018-10" db="EMBL/GenBank/DDBJ databases">
        <title>Co-occurring genomic capacity for anaerobic methane metabolism and dissimilatory sulfite reduction discovered in the Korarchaeota.</title>
        <authorList>
            <person name="Mckay L.J."/>
            <person name="Dlakic M."/>
            <person name="Fields M.W."/>
            <person name="Delmont T.O."/>
            <person name="Eren A.M."/>
            <person name="Jay Z.J."/>
            <person name="Klingelsmith K.B."/>
            <person name="Rusch D.B."/>
            <person name="Inskeep W.P."/>
        </authorList>
    </citation>
    <scope>NUCLEOTIDE SEQUENCE [LARGE SCALE GENOMIC DNA]</scope>
    <source>
        <strain evidence="2 3">MDKW</strain>
    </source>
</reference>
<protein>
    <submittedName>
        <fullName evidence="2">Uncharacterized protein</fullName>
    </submittedName>
</protein>
<dbReference type="AlphaFoldDB" id="A0A429GFW5"/>
<sequence length="125" mass="14538">EKSKENVIGGIGRPRFLRGYIKNDEVTTQHNPELKNFSQGESPLTEQKQQNASEESLESFVWKVEFTDVDRARVYCADPELRSVITSLLEDIGSWMWSFYDLFKNTENVKIVQNSEGLFTFIRVR</sequence>
<feature type="region of interest" description="Disordered" evidence="1">
    <location>
        <begin position="27"/>
        <end position="52"/>
    </location>
</feature>